<evidence type="ECO:0000313" key="2">
    <source>
        <dbReference type="Proteomes" id="UP001283361"/>
    </source>
</evidence>
<name>A0AAE1DXH4_9GAST</name>
<sequence>MNSRRCAWSTSAPSITHSRRELVNPGVKVASTAHSHHHRPGAAVPRHSGSALGCAYSITPRYFQSGLRTGRMVAARLSPNSSSRPYRLLFCIPTSECQLLHYPEYWETSLTIFWKIAV</sequence>
<evidence type="ECO:0000313" key="1">
    <source>
        <dbReference type="EMBL" id="KAK3786629.1"/>
    </source>
</evidence>
<reference evidence="1" key="1">
    <citation type="journal article" date="2023" name="G3 (Bethesda)">
        <title>A reference genome for the long-term kleptoplast-retaining sea slug Elysia crispata morphotype clarki.</title>
        <authorList>
            <person name="Eastman K.E."/>
            <person name="Pendleton A.L."/>
            <person name="Shaikh M.A."/>
            <person name="Suttiyut T."/>
            <person name="Ogas R."/>
            <person name="Tomko P."/>
            <person name="Gavelis G."/>
            <person name="Widhalm J.R."/>
            <person name="Wisecaver J.H."/>
        </authorList>
    </citation>
    <scope>NUCLEOTIDE SEQUENCE</scope>
    <source>
        <strain evidence="1">ECLA1</strain>
    </source>
</reference>
<dbReference type="AlphaFoldDB" id="A0AAE1DXH4"/>
<protein>
    <submittedName>
        <fullName evidence="1">Uncharacterized protein</fullName>
    </submittedName>
</protein>
<proteinExistence type="predicted"/>
<accession>A0AAE1DXH4</accession>
<dbReference type="Proteomes" id="UP001283361">
    <property type="component" value="Unassembled WGS sequence"/>
</dbReference>
<organism evidence="1 2">
    <name type="scientific">Elysia crispata</name>
    <name type="common">lettuce slug</name>
    <dbReference type="NCBI Taxonomy" id="231223"/>
    <lineage>
        <taxon>Eukaryota</taxon>
        <taxon>Metazoa</taxon>
        <taxon>Spiralia</taxon>
        <taxon>Lophotrochozoa</taxon>
        <taxon>Mollusca</taxon>
        <taxon>Gastropoda</taxon>
        <taxon>Heterobranchia</taxon>
        <taxon>Euthyneura</taxon>
        <taxon>Panpulmonata</taxon>
        <taxon>Sacoglossa</taxon>
        <taxon>Placobranchoidea</taxon>
        <taxon>Plakobranchidae</taxon>
        <taxon>Elysia</taxon>
    </lineage>
</organism>
<dbReference type="EMBL" id="JAWDGP010001951">
    <property type="protein sequence ID" value="KAK3786629.1"/>
    <property type="molecule type" value="Genomic_DNA"/>
</dbReference>
<keyword evidence="2" id="KW-1185">Reference proteome</keyword>
<comment type="caution">
    <text evidence="1">The sequence shown here is derived from an EMBL/GenBank/DDBJ whole genome shotgun (WGS) entry which is preliminary data.</text>
</comment>
<gene>
    <name evidence="1" type="ORF">RRG08_027587</name>
</gene>